<keyword evidence="1" id="KW-0805">Transcription regulation</keyword>
<dbReference type="PROSITE" id="PS50937">
    <property type="entry name" value="HTH_MERR_2"/>
    <property type="match status" value="1"/>
</dbReference>
<keyword evidence="2 5" id="KW-0238">DNA-binding</keyword>
<dbReference type="SUPFAM" id="SSF46955">
    <property type="entry name" value="Putative DNA-binding domain"/>
    <property type="match status" value="1"/>
</dbReference>
<dbReference type="InterPro" id="IPR000551">
    <property type="entry name" value="MerR-type_HTH_dom"/>
</dbReference>
<dbReference type="Pfam" id="PF13411">
    <property type="entry name" value="MerR_1"/>
    <property type="match status" value="1"/>
</dbReference>
<accession>A0A1I4N9M4</accession>
<evidence type="ECO:0000256" key="1">
    <source>
        <dbReference type="ARBA" id="ARBA00023015"/>
    </source>
</evidence>
<evidence type="ECO:0000256" key="3">
    <source>
        <dbReference type="ARBA" id="ARBA00023163"/>
    </source>
</evidence>
<evidence type="ECO:0000259" key="4">
    <source>
        <dbReference type="PROSITE" id="PS50937"/>
    </source>
</evidence>
<dbReference type="EMBL" id="FOUI01000001">
    <property type="protein sequence ID" value="SFM12178.1"/>
    <property type="molecule type" value="Genomic_DNA"/>
</dbReference>
<dbReference type="SMART" id="SM00422">
    <property type="entry name" value="HTH_MERR"/>
    <property type="match status" value="1"/>
</dbReference>
<dbReference type="Proteomes" id="UP000243629">
    <property type="component" value="Unassembled WGS sequence"/>
</dbReference>
<dbReference type="RefSeq" id="WP_177197181.1">
    <property type="nucleotide sequence ID" value="NZ_FOUI01000001.1"/>
</dbReference>
<evidence type="ECO:0000313" key="6">
    <source>
        <dbReference type="Proteomes" id="UP000243629"/>
    </source>
</evidence>
<dbReference type="GO" id="GO:0003700">
    <property type="term" value="F:DNA-binding transcription factor activity"/>
    <property type="evidence" value="ECO:0007669"/>
    <property type="project" value="InterPro"/>
</dbReference>
<dbReference type="InterPro" id="IPR009061">
    <property type="entry name" value="DNA-bd_dom_put_sf"/>
</dbReference>
<feature type="domain" description="HTH merR-type" evidence="4">
    <location>
        <begin position="20"/>
        <end position="89"/>
    </location>
</feature>
<dbReference type="PANTHER" id="PTHR30204:SF67">
    <property type="entry name" value="HTH-TYPE TRANSCRIPTIONAL REGULATOR MLRA-RELATED"/>
    <property type="match status" value="1"/>
</dbReference>
<proteinExistence type="predicted"/>
<keyword evidence="3" id="KW-0804">Transcription</keyword>
<name>A0A1I4N9M4_9GAMM</name>
<organism evidence="5 6">
    <name type="scientific">Halopseudomonas yangmingensis</name>
    <dbReference type="NCBI Taxonomy" id="1720063"/>
    <lineage>
        <taxon>Bacteria</taxon>
        <taxon>Pseudomonadati</taxon>
        <taxon>Pseudomonadota</taxon>
        <taxon>Gammaproteobacteria</taxon>
        <taxon>Pseudomonadales</taxon>
        <taxon>Pseudomonadaceae</taxon>
        <taxon>Halopseudomonas</taxon>
    </lineage>
</organism>
<dbReference type="InterPro" id="IPR047057">
    <property type="entry name" value="MerR_fam"/>
</dbReference>
<protein>
    <submittedName>
        <fullName evidence="5">DNA-binding transcriptional regulator, MerR family</fullName>
    </submittedName>
</protein>
<evidence type="ECO:0000313" key="5">
    <source>
        <dbReference type="EMBL" id="SFM12178.1"/>
    </source>
</evidence>
<keyword evidence="6" id="KW-1185">Reference proteome</keyword>
<evidence type="ECO:0000256" key="2">
    <source>
        <dbReference type="ARBA" id="ARBA00023125"/>
    </source>
</evidence>
<gene>
    <name evidence="5" type="ORF">SAMN05216217_101154</name>
</gene>
<dbReference type="PANTHER" id="PTHR30204">
    <property type="entry name" value="REDOX-CYCLING DRUG-SENSING TRANSCRIPTIONAL ACTIVATOR SOXR"/>
    <property type="match status" value="1"/>
</dbReference>
<dbReference type="GO" id="GO:0003677">
    <property type="term" value="F:DNA binding"/>
    <property type="evidence" value="ECO:0007669"/>
    <property type="project" value="UniProtKB-KW"/>
</dbReference>
<dbReference type="AlphaFoldDB" id="A0A1I4N9M4"/>
<sequence>MTKSSNIESATADDLVSEDLYPIREVSRLTGVNPVTLRAWERRYGLLRPHRTESGHRLYSMTDVERVRSILDWIERGVAVSKVVSIIDRQPPARPVRSPDRPEVCATGSGELEDWAGRLDDALNRYDLNRLEQLHGQLCQQFPLATLMVDLWLPLLRRLQRQQGGQFAARLMFESFIISRLQRYASRTDPAQPVILMIVPEGQPSLAAAWMAGAVLANASTNLILLEAMPEYPQLLDIAGRSGCAALLLYSDRLLENELLQRTLPRAAMALDCPVGLLGDACDLQSDQVDALPMLSLGALGAQLPQRLASLLDASQPV</sequence>
<dbReference type="STRING" id="1720063.SAMN05216217_101154"/>
<dbReference type="Gene3D" id="1.10.1660.10">
    <property type="match status" value="1"/>
</dbReference>
<dbReference type="CDD" id="cd01104">
    <property type="entry name" value="HTH_MlrA-CarA"/>
    <property type="match status" value="1"/>
</dbReference>
<reference evidence="6" key="1">
    <citation type="submission" date="2016-10" db="EMBL/GenBank/DDBJ databases">
        <authorList>
            <person name="Varghese N."/>
            <person name="Submissions S."/>
        </authorList>
    </citation>
    <scope>NUCLEOTIDE SEQUENCE [LARGE SCALE GENOMIC DNA]</scope>
    <source>
        <strain evidence="6">DSM 24213</strain>
    </source>
</reference>